<dbReference type="GO" id="GO:0005096">
    <property type="term" value="F:GTPase activator activity"/>
    <property type="evidence" value="ECO:0007669"/>
    <property type="project" value="UniProtKB-KW"/>
</dbReference>
<gene>
    <name evidence="3" type="primary">RHG23</name>
    <name evidence="3" type="ORF">TR116626</name>
</gene>
<protein>
    <submittedName>
        <fullName evidence="3">Rho GTPase-activating protein 23</fullName>
    </submittedName>
</protein>
<reference evidence="3" key="1">
    <citation type="submission" date="2016-01" db="EMBL/GenBank/DDBJ databases">
        <title>Reference transcriptome for the parasite Schistocephalus solidus: insights into the molecular evolution of parasitism.</title>
        <authorList>
            <person name="Hebert F.O."/>
            <person name="Grambauer S."/>
            <person name="Barber I."/>
            <person name="Landry C.R."/>
            <person name="Aubin-Horth N."/>
        </authorList>
    </citation>
    <scope>NUCLEOTIDE SEQUENCE</scope>
</reference>
<feature type="domain" description="Rho-GAP" evidence="2">
    <location>
        <begin position="19"/>
        <end position="233"/>
    </location>
</feature>
<evidence type="ECO:0000256" key="1">
    <source>
        <dbReference type="ARBA" id="ARBA00022468"/>
    </source>
</evidence>
<dbReference type="EMBL" id="GEEE01023293">
    <property type="protein sequence ID" value="JAP39932.1"/>
    <property type="molecule type" value="Transcribed_RNA"/>
</dbReference>
<sequence length="275" mass="31065">MLVTKACVDTETPNRVFGGRLSLQLESCEHPGVPEILVQLVKALGERGLEIEGIYRVPGRASRLQKFIDYVNANPNVVSGNLAAATEPEILDSRTISSAIKRFLALLPESVLTIEEFSSVITEGLDDREATALTPVKLAQLLLAMRTSLEQKLEAALSVDTDVVQDTERKWRVATLDFIVRHLREVAALQARNHMSPRALSLCFAPSLFGCPKRCRKNSLMVELMIEHWPWLMKSLESGKQRAPSEHEGFRSFAEVRRYAYQFQRRRFFEPDLLT</sequence>
<dbReference type="GO" id="GO:0005737">
    <property type="term" value="C:cytoplasm"/>
    <property type="evidence" value="ECO:0007669"/>
    <property type="project" value="TreeGrafter"/>
</dbReference>
<proteinExistence type="predicted"/>
<name>A0A0X3NW62_SCHSO</name>
<evidence type="ECO:0000313" key="3">
    <source>
        <dbReference type="EMBL" id="JAP39932.1"/>
    </source>
</evidence>
<dbReference type="Gene3D" id="1.10.555.10">
    <property type="entry name" value="Rho GTPase activation protein"/>
    <property type="match status" value="1"/>
</dbReference>
<dbReference type="SUPFAM" id="SSF48350">
    <property type="entry name" value="GTPase activation domain, GAP"/>
    <property type="match status" value="1"/>
</dbReference>
<keyword evidence="1" id="KW-0343">GTPase activation</keyword>
<dbReference type="InterPro" id="IPR050729">
    <property type="entry name" value="Rho-GAP"/>
</dbReference>
<organism evidence="3">
    <name type="scientific">Schistocephalus solidus</name>
    <name type="common">Tapeworm</name>
    <dbReference type="NCBI Taxonomy" id="70667"/>
    <lineage>
        <taxon>Eukaryota</taxon>
        <taxon>Metazoa</taxon>
        <taxon>Spiralia</taxon>
        <taxon>Lophotrochozoa</taxon>
        <taxon>Platyhelminthes</taxon>
        <taxon>Cestoda</taxon>
        <taxon>Eucestoda</taxon>
        <taxon>Diphyllobothriidea</taxon>
        <taxon>Diphyllobothriidae</taxon>
        <taxon>Schistocephalus</taxon>
    </lineage>
</organism>
<evidence type="ECO:0000259" key="2">
    <source>
        <dbReference type="PROSITE" id="PS50238"/>
    </source>
</evidence>
<dbReference type="SMART" id="SM00324">
    <property type="entry name" value="RhoGAP"/>
    <property type="match status" value="1"/>
</dbReference>
<dbReference type="PANTHER" id="PTHR23176">
    <property type="entry name" value="RHO/RAC/CDC GTPASE-ACTIVATING PROTEIN"/>
    <property type="match status" value="1"/>
</dbReference>
<dbReference type="InterPro" id="IPR000198">
    <property type="entry name" value="RhoGAP_dom"/>
</dbReference>
<accession>A0A0X3NW62</accession>
<dbReference type="PROSITE" id="PS50238">
    <property type="entry name" value="RHOGAP"/>
    <property type="match status" value="1"/>
</dbReference>
<dbReference type="GO" id="GO:0007165">
    <property type="term" value="P:signal transduction"/>
    <property type="evidence" value="ECO:0007669"/>
    <property type="project" value="InterPro"/>
</dbReference>
<dbReference type="Pfam" id="PF00620">
    <property type="entry name" value="RhoGAP"/>
    <property type="match status" value="1"/>
</dbReference>
<dbReference type="PANTHER" id="PTHR23176:SF122">
    <property type="entry name" value="RHO GTPASE-ACTIVATING PROTEIN GACC-RELATED"/>
    <property type="match status" value="1"/>
</dbReference>
<dbReference type="InterPro" id="IPR008936">
    <property type="entry name" value="Rho_GTPase_activation_prot"/>
</dbReference>
<dbReference type="CDD" id="cd00159">
    <property type="entry name" value="RhoGAP"/>
    <property type="match status" value="1"/>
</dbReference>
<dbReference type="AlphaFoldDB" id="A0A0X3NW62"/>